<dbReference type="Proteomes" id="UP000036458">
    <property type="component" value="Chromosome"/>
</dbReference>
<evidence type="ECO:0000313" key="1">
    <source>
        <dbReference type="EMBL" id="AKQ45227.1"/>
    </source>
</evidence>
<dbReference type="PATRIC" id="fig|1379910.4.peg.1222"/>
<reference evidence="1 2" key="1">
    <citation type="submission" date="2015-01" db="EMBL/GenBank/DDBJ databases">
        <title>Rufibacter sp./DG31D/ whole genome sequencing.</title>
        <authorList>
            <person name="Kim M.K."/>
            <person name="Srinivasan S."/>
            <person name="Lee J.-J."/>
        </authorList>
    </citation>
    <scope>NUCLEOTIDE SEQUENCE [LARGE SCALE GENOMIC DNA]</scope>
    <source>
        <strain evidence="1 2">DG31D</strain>
    </source>
</reference>
<dbReference type="AlphaFoldDB" id="A0A0H4VMX8"/>
<accession>A0A0H4VMX8</accession>
<organism evidence="1 2">
    <name type="scientific">Rufibacter radiotolerans</name>
    <dbReference type="NCBI Taxonomy" id="1379910"/>
    <lineage>
        <taxon>Bacteria</taxon>
        <taxon>Pseudomonadati</taxon>
        <taxon>Bacteroidota</taxon>
        <taxon>Cytophagia</taxon>
        <taxon>Cytophagales</taxon>
        <taxon>Hymenobacteraceae</taxon>
        <taxon>Rufibacter</taxon>
    </lineage>
</organism>
<protein>
    <submittedName>
        <fullName evidence="1">Uncharacterized protein</fullName>
    </submittedName>
</protein>
<name>A0A0H4VMX8_9BACT</name>
<sequence length="118" mass="13292">MYYKKSRWISPPALSVLELFCRKHPQKVRSIIYGYCLSLEGKEKRIGIGADARKSSGRYEVLGACGIIEAKESASYPLFRICNPEAPKRGFAIPFFCPRFHSFGKGYYLDCQGTGQGK</sequence>
<dbReference type="STRING" id="1379910.TH63_05600"/>
<gene>
    <name evidence="1" type="ORF">TH63_05600</name>
</gene>
<dbReference type="KEGG" id="ruf:TH63_05600"/>
<proteinExistence type="predicted"/>
<dbReference type="EMBL" id="CP010777">
    <property type="protein sequence ID" value="AKQ45227.1"/>
    <property type="molecule type" value="Genomic_DNA"/>
</dbReference>
<keyword evidence="2" id="KW-1185">Reference proteome</keyword>
<evidence type="ECO:0000313" key="2">
    <source>
        <dbReference type="Proteomes" id="UP000036458"/>
    </source>
</evidence>